<proteinExistence type="predicted"/>
<sequence>MSTQALETLPAEIRQQIVANTITVIVNHDSFHTSTPLNGVCKTLQADITEVLRSWLPGPNSLEPIPNPLAARNVKSVQTHYEKLAEASNREWRGIEKITILIFGTELPRWVHNYFSSNLLEDVRCPDWISLFHELRELPETVKCVHVDLTPPPAMQEFLERYSTMQQLFWYWPVRDHLGVLQGLGGQWLHFDHHLPKAEHNAEQDGWHIADGPTSYLLW</sequence>
<organism evidence="1 2">
    <name type="scientific">Lophium mytilinum</name>
    <dbReference type="NCBI Taxonomy" id="390894"/>
    <lineage>
        <taxon>Eukaryota</taxon>
        <taxon>Fungi</taxon>
        <taxon>Dikarya</taxon>
        <taxon>Ascomycota</taxon>
        <taxon>Pezizomycotina</taxon>
        <taxon>Dothideomycetes</taxon>
        <taxon>Pleosporomycetidae</taxon>
        <taxon>Mytilinidiales</taxon>
        <taxon>Mytilinidiaceae</taxon>
        <taxon>Lophium</taxon>
    </lineage>
</organism>
<evidence type="ECO:0000313" key="2">
    <source>
        <dbReference type="Proteomes" id="UP000799750"/>
    </source>
</evidence>
<keyword evidence="2" id="KW-1185">Reference proteome</keyword>
<accession>A0A6A6QPV5</accession>
<dbReference type="Proteomes" id="UP000799750">
    <property type="component" value="Unassembled WGS sequence"/>
</dbReference>
<dbReference type="EMBL" id="MU004190">
    <property type="protein sequence ID" value="KAF2494411.1"/>
    <property type="molecule type" value="Genomic_DNA"/>
</dbReference>
<protein>
    <submittedName>
        <fullName evidence="1">Uncharacterized protein</fullName>
    </submittedName>
</protein>
<gene>
    <name evidence="1" type="ORF">BU16DRAFT_562070</name>
</gene>
<dbReference type="OrthoDB" id="10639645at2759"/>
<evidence type="ECO:0000313" key="1">
    <source>
        <dbReference type="EMBL" id="KAF2494411.1"/>
    </source>
</evidence>
<reference evidence="1" key="1">
    <citation type="journal article" date="2020" name="Stud. Mycol.">
        <title>101 Dothideomycetes genomes: a test case for predicting lifestyles and emergence of pathogens.</title>
        <authorList>
            <person name="Haridas S."/>
            <person name="Albert R."/>
            <person name="Binder M."/>
            <person name="Bloem J."/>
            <person name="Labutti K."/>
            <person name="Salamov A."/>
            <person name="Andreopoulos B."/>
            <person name="Baker S."/>
            <person name="Barry K."/>
            <person name="Bills G."/>
            <person name="Bluhm B."/>
            <person name="Cannon C."/>
            <person name="Castanera R."/>
            <person name="Culley D."/>
            <person name="Daum C."/>
            <person name="Ezra D."/>
            <person name="Gonzalez J."/>
            <person name="Henrissat B."/>
            <person name="Kuo A."/>
            <person name="Liang C."/>
            <person name="Lipzen A."/>
            <person name="Lutzoni F."/>
            <person name="Magnuson J."/>
            <person name="Mondo S."/>
            <person name="Nolan M."/>
            <person name="Ohm R."/>
            <person name="Pangilinan J."/>
            <person name="Park H.-J."/>
            <person name="Ramirez L."/>
            <person name="Alfaro M."/>
            <person name="Sun H."/>
            <person name="Tritt A."/>
            <person name="Yoshinaga Y."/>
            <person name="Zwiers L.-H."/>
            <person name="Turgeon B."/>
            <person name="Goodwin S."/>
            <person name="Spatafora J."/>
            <person name="Crous P."/>
            <person name="Grigoriev I."/>
        </authorList>
    </citation>
    <scope>NUCLEOTIDE SEQUENCE</scope>
    <source>
        <strain evidence="1">CBS 269.34</strain>
    </source>
</reference>
<dbReference type="AlphaFoldDB" id="A0A6A6QPV5"/>
<name>A0A6A6QPV5_9PEZI</name>